<dbReference type="OrthoDB" id="1684899at2"/>
<proteinExistence type="predicted"/>
<gene>
    <name evidence="1" type="ORF">SAMN05444390_103193</name>
</gene>
<dbReference type="InterPro" id="IPR005624">
    <property type="entry name" value="PduO/GlcC-like"/>
</dbReference>
<dbReference type="PANTHER" id="PTHR34309:SF1">
    <property type="entry name" value="PROTEIN GLCG"/>
    <property type="match status" value="1"/>
</dbReference>
<dbReference type="InterPro" id="IPR052517">
    <property type="entry name" value="GlcG_carb_metab_protein"/>
</dbReference>
<dbReference type="SUPFAM" id="SSF143744">
    <property type="entry name" value="GlcG-like"/>
    <property type="match status" value="1"/>
</dbReference>
<protein>
    <submittedName>
        <fullName evidence="1">Uncharacterized conserved protein GlcG, DUF336 family</fullName>
    </submittedName>
</protein>
<dbReference type="RefSeq" id="WP_104004041.1">
    <property type="nucleotide sequence ID" value="NZ_FNVQ01000003.1"/>
</dbReference>
<dbReference type="EMBL" id="FNVQ01000003">
    <property type="protein sequence ID" value="SEG68100.1"/>
    <property type="molecule type" value="Genomic_DNA"/>
</dbReference>
<dbReference type="Pfam" id="PF03928">
    <property type="entry name" value="HbpS-like"/>
    <property type="match status" value="1"/>
</dbReference>
<evidence type="ECO:0000313" key="2">
    <source>
        <dbReference type="Proteomes" id="UP000236745"/>
    </source>
</evidence>
<reference evidence="1 2" key="1">
    <citation type="submission" date="2016-10" db="EMBL/GenBank/DDBJ databases">
        <authorList>
            <person name="de Groot N.N."/>
        </authorList>
    </citation>
    <scope>NUCLEOTIDE SEQUENCE [LARGE SCALE GENOMIC DNA]</scope>
    <source>
        <strain evidence="1 2">DSM 22012</strain>
    </source>
</reference>
<dbReference type="InterPro" id="IPR038084">
    <property type="entry name" value="PduO/GlcC-like_sf"/>
</dbReference>
<name>A0A1H6C538_9GAMM</name>
<sequence length="141" mass="14700">MQKTESRLNLSLAAAQLLANSAIEKAEQLGRNMCIAVVDTSGHPLVTLRMPGAPLPSAEYARKKAYTALSFGRSTEEWKERLEAKPVTLTGLAQHPDVALFGGGEPVIVDGSVVGAVGVSGGAESEDVLCARTAIEALARA</sequence>
<dbReference type="PANTHER" id="PTHR34309">
    <property type="entry name" value="SLR1406 PROTEIN"/>
    <property type="match status" value="1"/>
</dbReference>
<keyword evidence="2" id="KW-1185">Reference proteome</keyword>
<organism evidence="1 2">
    <name type="scientific">Marinobacterium lutimaris</name>
    <dbReference type="NCBI Taxonomy" id="568106"/>
    <lineage>
        <taxon>Bacteria</taxon>
        <taxon>Pseudomonadati</taxon>
        <taxon>Pseudomonadota</taxon>
        <taxon>Gammaproteobacteria</taxon>
        <taxon>Oceanospirillales</taxon>
        <taxon>Oceanospirillaceae</taxon>
        <taxon>Marinobacterium</taxon>
    </lineage>
</organism>
<dbReference type="Gene3D" id="3.30.450.150">
    <property type="entry name" value="Haem-degrading domain"/>
    <property type="match status" value="1"/>
</dbReference>
<dbReference type="Proteomes" id="UP000236745">
    <property type="component" value="Unassembled WGS sequence"/>
</dbReference>
<evidence type="ECO:0000313" key="1">
    <source>
        <dbReference type="EMBL" id="SEG68100.1"/>
    </source>
</evidence>
<accession>A0A1H6C538</accession>
<dbReference type="AlphaFoldDB" id="A0A1H6C538"/>